<sequence>MLGERIDPPLLREVTGLSGAGVAAALDRAAALGVLTSSPEAAQLSFAHALVRDAVYDDLAPSRRMALHERAARALEQSERGSGCAAQAAVHWQRSGAPGWAEHCQRQAHAAARSAAASLAYDEAARFAALALRAAEADAAQPAGTRAELTLEAARAEFAAGHIDASLAHCQAAARLAPEAGRPDIRVAAALVITGIGDPAMTTAVDTLCAEALGAVAEQDTALRARLRARQALFAAEAGAGNLARELSAEALALAERGGDPDALLDGIHARHLALSAPQFLAQRVELAERACLVARQARQPLAELWGHVWLVDAAFQAGDLAAVDDELGRIEQFAVTRRHGLAWWHLHRLRATRAALVGDLGAAIEHNEAARAVAEQIGTVSTLGMYYAFLNQLALLRGTMDRETSQAAIAMLRQASGIALVRVFVPMVHALTGDLDLARATFEEFRHMPGTIEVGPRWGALLIFIGVVAVLLGDADTADRVYRELSGLAPCYMGDGSGAAFCAGSLERPMGDLALTAGRVDEAIRRYTSAIEMNARIGARPFLALSRLGLARALAASDDRGDLTAARAMVTEAAAEFRRLDLPGQLAAADALLAGIDARARAASPLSPRECEVASLVAQAMSNRQIAERLVLSERTVETHVRSILAKLGYSTRTEIATWSLRSDAADASRGG</sequence>
<dbReference type="InterPro" id="IPR036388">
    <property type="entry name" value="WH-like_DNA-bd_sf"/>
</dbReference>
<comment type="caution">
    <text evidence="4">The sequence shown here is derived from an EMBL/GenBank/DDBJ whole genome shotgun (WGS) entry which is preliminary data.</text>
</comment>
<proteinExistence type="predicted"/>
<dbReference type="Gene3D" id="1.10.10.10">
    <property type="entry name" value="Winged helix-like DNA-binding domain superfamily/Winged helix DNA-binding domain"/>
    <property type="match status" value="1"/>
</dbReference>
<dbReference type="SUPFAM" id="SSF48452">
    <property type="entry name" value="TPR-like"/>
    <property type="match status" value="1"/>
</dbReference>
<dbReference type="InterPro" id="IPR000792">
    <property type="entry name" value="Tscrpt_reg_LuxR_C"/>
</dbReference>
<dbReference type="GO" id="GO:0005524">
    <property type="term" value="F:ATP binding"/>
    <property type="evidence" value="ECO:0007669"/>
    <property type="project" value="UniProtKB-KW"/>
</dbReference>
<accession>A0A6P2BLW3</accession>
<feature type="domain" description="HTH luxR-type" evidence="3">
    <location>
        <begin position="600"/>
        <end position="665"/>
    </location>
</feature>
<dbReference type="InterPro" id="IPR016032">
    <property type="entry name" value="Sig_transdc_resp-reg_C-effctor"/>
</dbReference>
<keyword evidence="2" id="KW-0067">ATP-binding</keyword>
<dbReference type="EMBL" id="RPFW01000011">
    <property type="protein sequence ID" value="TVY99931.1"/>
    <property type="molecule type" value="Genomic_DNA"/>
</dbReference>
<dbReference type="PRINTS" id="PR00038">
    <property type="entry name" value="HTHLUXR"/>
</dbReference>
<dbReference type="Gene3D" id="1.25.40.10">
    <property type="entry name" value="Tetratricopeptide repeat domain"/>
    <property type="match status" value="1"/>
</dbReference>
<dbReference type="GO" id="GO:0005737">
    <property type="term" value="C:cytoplasm"/>
    <property type="evidence" value="ECO:0007669"/>
    <property type="project" value="TreeGrafter"/>
</dbReference>
<dbReference type="AlphaFoldDB" id="A0A6P2BLW3"/>
<dbReference type="Pfam" id="PF00196">
    <property type="entry name" value="GerE"/>
    <property type="match status" value="1"/>
</dbReference>
<dbReference type="OrthoDB" id="3543649at2"/>
<gene>
    <name evidence="4" type="ORF">EAS64_40570</name>
</gene>
<dbReference type="SUPFAM" id="SSF46894">
    <property type="entry name" value="C-terminal effector domain of the bipartite response regulators"/>
    <property type="match status" value="1"/>
</dbReference>
<organism evidence="4 5">
    <name type="scientific">Trebonia kvetii</name>
    <dbReference type="NCBI Taxonomy" id="2480626"/>
    <lineage>
        <taxon>Bacteria</taxon>
        <taxon>Bacillati</taxon>
        <taxon>Actinomycetota</taxon>
        <taxon>Actinomycetes</taxon>
        <taxon>Streptosporangiales</taxon>
        <taxon>Treboniaceae</taxon>
        <taxon>Trebonia</taxon>
    </lineage>
</organism>
<evidence type="ECO:0000313" key="4">
    <source>
        <dbReference type="EMBL" id="TVY99931.1"/>
    </source>
</evidence>
<evidence type="ECO:0000256" key="2">
    <source>
        <dbReference type="ARBA" id="ARBA00022840"/>
    </source>
</evidence>
<evidence type="ECO:0000256" key="1">
    <source>
        <dbReference type="ARBA" id="ARBA00022741"/>
    </source>
</evidence>
<dbReference type="InterPro" id="IPR011990">
    <property type="entry name" value="TPR-like_helical_dom_sf"/>
</dbReference>
<dbReference type="RefSeq" id="WP_145862039.1">
    <property type="nucleotide sequence ID" value="NZ_RPFW01000011.1"/>
</dbReference>
<dbReference type="Proteomes" id="UP000460272">
    <property type="component" value="Unassembled WGS sequence"/>
</dbReference>
<protein>
    <submittedName>
        <fullName evidence="4">LuxR family transcriptional regulator</fullName>
    </submittedName>
</protein>
<dbReference type="GO" id="GO:0006355">
    <property type="term" value="P:regulation of DNA-templated transcription"/>
    <property type="evidence" value="ECO:0007669"/>
    <property type="project" value="InterPro"/>
</dbReference>
<evidence type="ECO:0000259" key="3">
    <source>
        <dbReference type="PROSITE" id="PS50043"/>
    </source>
</evidence>
<dbReference type="SMART" id="SM00421">
    <property type="entry name" value="HTH_LUXR"/>
    <property type="match status" value="1"/>
</dbReference>
<dbReference type="GO" id="GO:0003677">
    <property type="term" value="F:DNA binding"/>
    <property type="evidence" value="ECO:0007669"/>
    <property type="project" value="InterPro"/>
</dbReference>
<dbReference type="PROSITE" id="PS50043">
    <property type="entry name" value="HTH_LUXR_2"/>
    <property type="match status" value="1"/>
</dbReference>
<dbReference type="PANTHER" id="PTHR16305:SF35">
    <property type="entry name" value="TRANSCRIPTIONAL ACTIVATOR DOMAIN"/>
    <property type="match status" value="1"/>
</dbReference>
<reference evidence="4 5" key="1">
    <citation type="submission" date="2018-11" db="EMBL/GenBank/DDBJ databases">
        <title>Trebonia kvetii gen.nov., sp.nov., a novel acidophilic actinobacterium, and proposal of the new actinobacterial family Treboniaceae fam. nov.</title>
        <authorList>
            <person name="Rapoport D."/>
            <person name="Sagova-Mareckova M."/>
            <person name="Sedlacek I."/>
            <person name="Provaznik J."/>
            <person name="Kralova S."/>
            <person name="Pavlinic D."/>
            <person name="Benes V."/>
            <person name="Kopecky J."/>
        </authorList>
    </citation>
    <scope>NUCLEOTIDE SEQUENCE [LARGE SCALE GENOMIC DNA]</scope>
    <source>
        <strain evidence="4 5">15Tr583</strain>
    </source>
</reference>
<keyword evidence="5" id="KW-1185">Reference proteome</keyword>
<dbReference type="GO" id="GO:0004016">
    <property type="term" value="F:adenylate cyclase activity"/>
    <property type="evidence" value="ECO:0007669"/>
    <property type="project" value="TreeGrafter"/>
</dbReference>
<name>A0A6P2BLW3_9ACTN</name>
<keyword evidence="1" id="KW-0547">Nucleotide-binding</keyword>
<dbReference type="PANTHER" id="PTHR16305">
    <property type="entry name" value="TESTICULAR SOLUBLE ADENYLYL CYCLASE"/>
    <property type="match status" value="1"/>
</dbReference>
<evidence type="ECO:0000313" key="5">
    <source>
        <dbReference type="Proteomes" id="UP000460272"/>
    </source>
</evidence>
<dbReference type="CDD" id="cd06170">
    <property type="entry name" value="LuxR_C_like"/>
    <property type="match status" value="1"/>
</dbReference>